<proteinExistence type="predicted"/>
<comment type="caution">
    <text evidence="1">The sequence shown here is derived from an EMBL/GenBank/DDBJ whole genome shotgun (WGS) entry which is preliminary data.</text>
</comment>
<dbReference type="OrthoDB" id="1438245at2"/>
<dbReference type="RefSeq" id="WP_120200860.1">
    <property type="nucleotide sequence ID" value="NZ_RAQJ01000003.1"/>
</dbReference>
<name>A0A420DK86_9FLAO</name>
<organism evidence="1 2">
    <name type="scientific">Ichthyenterobacterium magnum</name>
    <dbReference type="NCBI Taxonomy" id="1230530"/>
    <lineage>
        <taxon>Bacteria</taxon>
        <taxon>Pseudomonadati</taxon>
        <taxon>Bacteroidota</taxon>
        <taxon>Flavobacteriia</taxon>
        <taxon>Flavobacteriales</taxon>
        <taxon>Flavobacteriaceae</taxon>
        <taxon>Ichthyenterobacterium</taxon>
    </lineage>
</organism>
<sequence length="188" mass="22221">MRNLFSIIIFFISLSSFATVQEKDILIFNGEVSELKNYYLEEYFELFPEKKPKEGIISSNLWRGYRAIFVALDKQIFLVDLEIRVKEEKPNVLFSTTWKSVFDEFSPECDKFLVDWIDDLIILPKGEAMDYEPGFGVSFKNYSLLNIKNGQIVDLKDFSLKFLKKHFTKCHVFLRKEDLFILNEILKN</sequence>
<reference evidence="1 2" key="1">
    <citation type="submission" date="2018-09" db="EMBL/GenBank/DDBJ databases">
        <title>Genomic Encyclopedia of Archaeal and Bacterial Type Strains, Phase II (KMG-II): from individual species to whole genera.</title>
        <authorList>
            <person name="Goeker M."/>
        </authorList>
    </citation>
    <scope>NUCLEOTIDE SEQUENCE [LARGE SCALE GENOMIC DNA]</scope>
    <source>
        <strain evidence="1 2">DSM 26283</strain>
    </source>
</reference>
<protein>
    <submittedName>
        <fullName evidence="1">Uncharacterized protein</fullName>
    </submittedName>
</protein>
<dbReference type="AlphaFoldDB" id="A0A420DK86"/>
<dbReference type="Proteomes" id="UP000284892">
    <property type="component" value="Unassembled WGS sequence"/>
</dbReference>
<evidence type="ECO:0000313" key="2">
    <source>
        <dbReference type="Proteomes" id="UP000284892"/>
    </source>
</evidence>
<dbReference type="EMBL" id="RAQJ01000003">
    <property type="protein sequence ID" value="RKE94653.1"/>
    <property type="molecule type" value="Genomic_DNA"/>
</dbReference>
<keyword evidence="2" id="KW-1185">Reference proteome</keyword>
<evidence type="ECO:0000313" key="1">
    <source>
        <dbReference type="EMBL" id="RKE94653.1"/>
    </source>
</evidence>
<accession>A0A420DK86</accession>
<gene>
    <name evidence="1" type="ORF">BXY80_1661</name>
</gene>